<dbReference type="GO" id="GO:0005737">
    <property type="term" value="C:cytoplasm"/>
    <property type="evidence" value="ECO:0007669"/>
    <property type="project" value="TreeGrafter"/>
</dbReference>
<feature type="domain" description="ATP-grasp" evidence="2">
    <location>
        <begin position="100"/>
        <end position="301"/>
    </location>
</feature>
<dbReference type="Proteomes" id="UP000612893">
    <property type="component" value="Unassembled WGS sequence"/>
</dbReference>
<keyword evidence="4" id="KW-1185">Reference proteome</keyword>
<reference evidence="3" key="1">
    <citation type="submission" date="2020-10" db="EMBL/GenBank/DDBJ databases">
        <title>Ca. Dormibacterota MAGs.</title>
        <authorList>
            <person name="Montgomery K."/>
        </authorList>
    </citation>
    <scope>NUCLEOTIDE SEQUENCE [LARGE SCALE GENOMIC DNA]</scope>
    <source>
        <strain evidence="3">SC8812_S17_10</strain>
    </source>
</reference>
<dbReference type="GO" id="GO:0005524">
    <property type="term" value="F:ATP binding"/>
    <property type="evidence" value="ECO:0007669"/>
    <property type="project" value="UniProtKB-UniRule"/>
</dbReference>
<comment type="caution">
    <text evidence="3">The sequence shown here is derived from an EMBL/GenBank/DDBJ whole genome shotgun (WGS) entry which is preliminary data.</text>
</comment>
<protein>
    <recommendedName>
        <fullName evidence="2">ATP-grasp domain-containing protein</fullName>
    </recommendedName>
</protein>
<dbReference type="GO" id="GO:0018169">
    <property type="term" value="F:ribosomal S6-glutamic acid ligase activity"/>
    <property type="evidence" value="ECO:0007669"/>
    <property type="project" value="TreeGrafter"/>
</dbReference>
<dbReference type="PROSITE" id="PS50975">
    <property type="entry name" value="ATP_GRASP"/>
    <property type="match status" value="1"/>
</dbReference>
<dbReference type="GO" id="GO:0009432">
    <property type="term" value="P:SOS response"/>
    <property type="evidence" value="ECO:0007669"/>
    <property type="project" value="TreeGrafter"/>
</dbReference>
<name>A0A934NE03_9BACT</name>
<organism evidence="3 4">
    <name type="scientific">Candidatus Nephthysia bennettiae</name>
    <dbReference type="NCBI Taxonomy" id="3127016"/>
    <lineage>
        <taxon>Bacteria</taxon>
        <taxon>Bacillati</taxon>
        <taxon>Candidatus Dormiibacterota</taxon>
        <taxon>Candidatus Dormibacteria</taxon>
        <taxon>Candidatus Dormibacterales</taxon>
        <taxon>Candidatus Dormibacteraceae</taxon>
        <taxon>Candidatus Nephthysia</taxon>
    </lineage>
</organism>
<keyword evidence="1" id="KW-0547">Nucleotide-binding</keyword>
<accession>A0A934NE03</accession>
<dbReference type="SUPFAM" id="SSF56059">
    <property type="entry name" value="Glutathione synthetase ATP-binding domain-like"/>
    <property type="match status" value="1"/>
</dbReference>
<dbReference type="EMBL" id="JAEKNR010000136">
    <property type="protein sequence ID" value="MBJ7598987.1"/>
    <property type="molecule type" value="Genomic_DNA"/>
</dbReference>
<dbReference type="InterPro" id="IPR011761">
    <property type="entry name" value="ATP-grasp"/>
</dbReference>
<dbReference type="AlphaFoldDB" id="A0A934NE03"/>
<dbReference type="RefSeq" id="WP_338202286.1">
    <property type="nucleotide sequence ID" value="NZ_JAEKNR010000136.1"/>
</dbReference>
<evidence type="ECO:0000256" key="1">
    <source>
        <dbReference type="PROSITE-ProRule" id="PRU00409"/>
    </source>
</evidence>
<evidence type="ECO:0000313" key="3">
    <source>
        <dbReference type="EMBL" id="MBJ7598987.1"/>
    </source>
</evidence>
<keyword evidence="1" id="KW-0067">ATP-binding</keyword>
<dbReference type="Gene3D" id="3.30.470.20">
    <property type="entry name" value="ATP-grasp fold, B domain"/>
    <property type="match status" value="1"/>
</dbReference>
<dbReference type="PANTHER" id="PTHR21621">
    <property type="entry name" value="RIBOSOMAL PROTEIN S6 MODIFICATION PROTEIN"/>
    <property type="match status" value="1"/>
</dbReference>
<gene>
    <name evidence="3" type="ORF">JF922_13005</name>
</gene>
<dbReference type="PANTHER" id="PTHR21621:SF0">
    <property type="entry name" value="BETA-CITRYLGLUTAMATE SYNTHASE B-RELATED"/>
    <property type="match status" value="1"/>
</dbReference>
<proteinExistence type="predicted"/>
<evidence type="ECO:0000313" key="4">
    <source>
        <dbReference type="Proteomes" id="UP000612893"/>
    </source>
</evidence>
<evidence type="ECO:0000259" key="2">
    <source>
        <dbReference type="PROSITE" id="PS50975"/>
    </source>
</evidence>
<dbReference type="GO" id="GO:0046872">
    <property type="term" value="F:metal ion binding"/>
    <property type="evidence" value="ECO:0007669"/>
    <property type="project" value="InterPro"/>
</dbReference>
<sequence length="326" mass="37053">MSSTTTPTRRVGLLVGRENTFPQPFLETVNRNGREHGVTAELAVLQGTAEQEEPAYAVLVDRISHEVPYYRAHLKSAALMGTVIVNDPFWWQADEKFFECTLARKLGVAVPRTVVLPNKDYIPDIDPATSLSNLRYPLDWDAILRYVGLPAVLKPNVGGGWKDVSVVDSMEGLLAAYDRSGQKTMILQQFIDWDDYVRCICIGREHILPIRYNPKADFMERYVVDRPPEGELRRRIVADATTLVQALGYDMDTVEFAIKDGVLYAIDFLNPAPDFDNFSIKQESFAWVLERMSDLVVKYAIGAAEPPWRRDHRWWKYVERSAAPAT</sequence>